<dbReference type="EMBL" id="JAMPKM010000006">
    <property type="protein sequence ID" value="MEP0817831.1"/>
    <property type="molecule type" value="Genomic_DNA"/>
</dbReference>
<accession>A0ABV0J7S6</accession>
<name>A0ABV0J7S6_9CYAN</name>
<reference evidence="1 2" key="1">
    <citation type="submission" date="2022-04" db="EMBL/GenBank/DDBJ databases">
        <title>Positive selection, recombination, and allopatry shape intraspecific diversity of widespread and dominant cyanobacteria.</title>
        <authorList>
            <person name="Wei J."/>
            <person name="Shu W."/>
            <person name="Hu C."/>
        </authorList>
    </citation>
    <scope>NUCLEOTIDE SEQUENCE [LARGE SCALE GENOMIC DNA]</scope>
    <source>
        <strain evidence="1 2">GB2-A4</strain>
    </source>
</reference>
<dbReference type="RefSeq" id="WP_190434678.1">
    <property type="nucleotide sequence ID" value="NZ_JAMPKM010000006.1"/>
</dbReference>
<evidence type="ECO:0000313" key="2">
    <source>
        <dbReference type="Proteomes" id="UP001464891"/>
    </source>
</evidence>
<gene>
    <name evidence="1" type="ORF">NC998_12075</name>
</gene>
<dbReference type="Proteomes" id="UP001464891">
    <property type="component" value="Unassembled WGS sequence"/>
</dbReference>
<evidence type="ECO:0000313" key="1">
    <source>
        <dbReference type="EMBL" id="MEP0817831.1"/>
    </source>
</evidence>
<comment type="caution">
    <text evidence="1">The sequence shown here is derived from an EMBL/GenBank/DDBJ whole genome shotgun (WGS) entry which is preliminary data.</text>
</comment>
<organism evidence="1 2">
    <name type="scientific">Trichocoleus desertorum GB2-A4</name>
    <dbReference type="NCBI Taxonomy" id="2933944"/>
    <lineage>
        <taxon>Bacteria</taxon>
        <taxon>Bacillati</taxon>
        <taxon>Cyanobacteriota</taxon>
        <taxon>Cyanophyceae</taxon>
        <taxon>Leptolyngbyales</taxon>
        <taxon>Trichocoleusaceae</taxon>
        <taxon>Trichocoleus</taxon>
    </lineage>
</organism>
<protein>
    <submittedName>
        <fullName evidence="1">Uncharacterized protein</fullName>
    </submittedName>
</protein>
<proteinExistence type="predicted"/>
<sequence>MVQAPEFPTDFAEAALEGGLELNFELPDPEDEQIPDLEFQQRVEAAWQVCDRFDLQTDIWRGRILRTVRDREKRGGEGRGTGFLKWLQDREISKSQAYSLIEVADSADTLLEGGYLDTDSVERFSKRAFVETAQSAPEVQQMVSDAARRGDRITRREVRQLSDEWTAMTSDLLPEVIKEKAAANSIPSRYLAPFVREMEKLPESHQAELRETVAESPDVDTLKQVTSEAKYLAKYLEAATNVQALNNESLDLEAALEEALRIGSLSSTADLVNQAAQLEQTIAKLYTTWKRVTGLVDRLYVDSGASTPHLRSLLSCLNHLSGEVVETQIGSLESSRTIRLTIQTDLRDEEGEGVRSEE</sequence>
<keyword evidence="2" id="KW-1185">Reference proteome</keyword>